<dbReference type="Proteomes" id="UP000001646">
    <property type="component" value="Unplaced"/>
</dbReference>
<keyword evidence="5" id="KW-0812">Transmembrane</keyword>
<dbReference type="Pfam" id="PF00059">
    <property type="entry name" value="Lectin_C"/>
    <property type="match status" value="1"/>
</dbReference>
<organism evidence="7 8">
    <name type="scientific">Anolis carolinensis</name>
    <name type="common">Green anole</name>
    <name type="synonym">American chameleon</name>
    <dbReference type="NCBI Taxonomy" id="28377"/>
    <lineage>
        <taxon>Eukaryota</taxon>
        <taxon>Metazoa</taxon>
        <taxon>Chordata</taxon>
        <taxon>Craniata</taxon>
        <taxon>Vertebrata</taxon>
        <taxon>Euteleostomi</taxon>
        <taxon>Lepidosauria</taxon>
        <taxon>Squamata</taxon>
        <taxon>Bifurcata</taxon>
        <taxon>Unidentata</taxon>
        <taxon>Episquamata</taxon>
        <taxon>Toxicofera</taxon>
        <taxon>Iguania</taxon>
        <taxon>Dactyloidae</taxon>
        <taxon>Anolis</taxon>
    </lineage>
</organism>
<dbReference type="PROSITE" id="PS50041">
    <property type="entry name" value="C_TYPE_LECTIN_2"/>
    <property type="match status" value="1"/>
</dbReference>
<dbReference type="GO" id="GO:0005576">
    <property type="term" value="C:extracellular region"/>
    <property type="evidence" value="ECO:0007669"/>
    <property type="project" value="UniProtKB-SubCell"/>
</dbReference>
<dbReference type="GeneTree" id="ENSGT00940000162705"/>
<keyword evidence="4" id="KW-0430">Lectin</keyword>
<evidence type="ECO:0000313" key="7">
    <source>
        <dbReference type="Ensembl" id="ENSACAP00000013646.4"/>
    </source>
</evidence>
<evidence type="ECO:0000256" key="4">
    <source>
        <dbReference type="ARBA" id="ARBA00022734"/>
    </source>
</evidence>
<feature type="domain" description="C-type lectin" evidence="6">
    <location>
        <begin position="53"/>
        <end position="158"/>
    </location>
</feature>
<accession>H9GKE5</accession>
<protein>
    <recommendedName>
        <fullName evidence="6">C-type lectin domain-containing protein</fullName>
    </recommendedName>
</protein>
<feature type="transmembrane region" description="Helical" evidence="5">
    <location>
        <begin position="18"/>
        <end position="38"/>
    </location>
</feature>
<dbReference type="CDD" id="cd03593">
    <property type="entry name" value="CLECT_NK_receptors_like"/>
    <property type="match status" value="1"/>
</dbReference>
<dbReference type="InterPro" id="IPR033992">
    <property type="entry name" value="NKR-like_CTLD"/>
</dbReference>
<reference evidence="7" key="1">
    <citation type="submission" date="2009-12" db="EMBL/GenBank/DDBJ databases">
        <title>The Genome Sequence of Anolis carolinensis (Green Anole Lizard).</title>
        <authorList>
            <consortium name="The Genome Sequencing Platform"/>
            <person name="Di Palma F."/>
            <person name="Alfoldi J."/>
            <person name="Heiman D."/>
            <person name="Young S."/>
            <person name="Grabherr M."/>
            <person name="Johnson J."/>
            <person name="Lander E.S."/>
            <person name="Lindblad-Toh K."/>
        </authorList>
    </citation>
    <scope>NUCLEOTIDE SEQUENCE [LARGE SCALE GENOMIC DNA]</scope>
    <source>
        <strain evidence="7">JBL SC #1</strain>
    </source>
</reference>
<dbReference type="InterPro" id="IPR016187">
    <property type="entry name" value="CTDL_fold"/>
</dbReference>
<dbReference type="InterPro" id="IPR001304">
    <property type="entry name" value="C-type_lectin-like"/>
</dbReference>
<dbReference type="HOGENOM" id="CLU_049894_8_4_1"/>
<dbReference type="InterPro" id="IPR050828">
    <property type="entry name" value="C-type_lectin/matrix_domain"/>
</dbReference>
<evidence type="ECO:0000256" key="5">
    <source>
        <dbReference type="SAM" id="Phobius"/>
    </source>
</evidence>
<keyword evidence="3" id="KW-0964">Secreted</keyword>
<evidence type="ECO:0000256" key="2">
    <source>
        <dbReference type="ARBA" id="ARBA00004613"/>
    </source>
</evidence>
<keyword evidence="8" id="KW-1185">Reference proteome</keyword>
<dbReference type="SMART" id="SM00034">
    <property type="entry name" value="CLECT"/>
    <property type="match status" value="1"/>
</dbReference>
<dbReference type="Gene3D" id="3.10.100.10">
    <property type="entry name" value="Mannose-Binding Protein A, subunit A"/>
    <property type="match status" value="1"/>
</dbReference>
<evidence type="ECO:0000256" key="1">
    <source>
        <dbReference type="ARBA" id="ARBA00004401"/>
    </source>
</evidence>
<sequence>RRIEEGIKGLRWRFQHKLLYAFIVLLIIIIVVLGILYGNSRHPTSCPTDWIRYNNKCHYFSNEERNWTSSESFCNQFGASLATIDTEFQELMAHFKLKTINWIGLRRDPGQPQVWKWTNGEISSIEVIGSDGGDCTYLNDEFKPSTSVCNQEHRWICSKAIH</sequence>
<evidence type="ECO:0000256" key="3">
    <source>
        <dbReference type="ARBA" id="ARBA00022525"/>
    </source>
</evidence>
<comment type="subcellular location">
    <subcellularLocation>
        <location evidence="1">Cell membrane</location>
        <topology evidence="1">Single-pass type II membrane protein</topology>
    </subcellularLocation>
    <subcellularLocation>
        <location evidence="2">Secreted</location>
    </subcellularLocation>
</comment>
<dbReference type="PANTHER" id="PTHR45710:SF35">
    <property type="entry name" value="C-TYPE LECTIN DOMAIN FAMILY 2 MEMBER D"/>
    <property type="match status" value="1"/>
</dbReference>
<dbReference type="SUPFAM" id="SSF56436">
    <property type="entry name" value="C-type lectin-like"/>
    <property type="match status" value="1"/>
</dbReference>
<reference evidence="7" key="3">
    <citation type="submission" date="2025-09" db="UniProtKB">
        <authorList>
            <consortium name="Ensembl"/>
        </authorList>
    </citation>
    <scope>IDENTIFICATION</scope>
</reference>
<name>H9GKE5_ANOCA</name>
<dbReference type="Ensembl" id="ENSACAT00000013926.4">
    <property type="protein sequence ID" value="ENSACAP00000013646.4"/>
    <property type="gene ID" value="ENSACAG00000013927.4"/>
</dbReference>
<reference evidence="7" key="2">
    <citation type="submission" date="2025-08" db="UniProtKB">
        <authorList>
            <consortium name="Ensembl"/>
        </authorList>
    </citation>
    <scope>IDENTIFICATION</scope>
</reference>
<dbReference type="eggNOG" id="KOG4297">
    <property type="taxonomic scope" value="Eukaryota"/>
</dbReference>
<evidence type="ECO:0000259" key="6">
    <source>
        <dbReference type="PROSITE" id="PS50041"/>
    </source>
</evidence>
<evidence type="ECO:0000313" key="8">
    <source>
        <dbReference type="Proteomes" id="UP000001646"/>
    </source>
</evidence>
<dbReference type="Bgee" id="ENSACAG00000013927">
    <property type="expression patterns" value="Expressed in adrenal gland and 8 other cell types or tissues"/>
</dbReference>
<dbReference type="GO" id="GO:0030246">
    <property type="term" value="F:carbohydrate binding"/>
    <property type="evidence" value="ECO:0007669"/>
    <property type="project" value="UniProtKB-KW"/>
</dbReference>
<dbReference type="PANTHER" id="PTHR45710">
    <property type="entry name" value="C-TYPE LECTIN DOMAIN-CONTAINING PROTEIN 180"/>
    <property type="match status" value="1"/>
</dbReference>
<dbReference type="GO" id="GO:0005886">
    <property type="term" value="C:plasma membrane"/>
    <property type="evidence" value="ECO:0007669"/>
    <property type="project" value="UniProtKB-SubCell"/>
</dbReference>
<keyword evidence="5" id="KW-0472">Membrane</keyword>
<dbReference type="AlphaFoldDB" id="H9GKE5"/>
<proteinExistence type="predicted"/>
<dbReference type="InterPro" id="IPR016186">
    <property type="entry name" value="C-type_lectin-like/link_sf"/>
</dbReference>
<keyword evidence="5" id="KW-1133">Transmembrane helix</keyword>